<dbReference type="AlphaFoldDB" id="A0A6J4TZS1"/>
<proteinExistence type="predicted"/>
<evidence type="ECO:0000313" key="2">
    <source>
        <dbReference type="EMBL" id="CAA9536737.1"/>
    </source>
</evidence>
<feature type="non-terminal residue" evidence="2">
    <location>
        <position position="56"/>
    </location>
</feature>
<sequence length="56" mass="5732">GPSAPGHRRRGDGRPNRRRLATVSSSMGESIATPGAYPGTQPGRASWWGGTAGDAV</sequence>
<feature type="compositionally biased region" description="Basic residues" evidence="1">
    <location>
        <begin position="1"/>
        <end position="20"/>
    </location>
</feature>
<reference evidence="2" key="1">
    <citation type="submission" date="2020-02" db="EMBL/GenBank/DDBJ databases">
        <authorList>
            <person name="Meier V. D."/>
        </authorList>
    </citation>
    <scope>NUCLEOTIDE SEQUENCE</scope>
    <source>
        <strain evidence="2">AVDCRST_MAG49</strain>
    </source>
</reference>
<accession>A0A6J4TZS1</accession>
<dbReference type="EMBL" id="CADCWG010000021">
    <property type="protein sequence ID" value="CAA9536737.1"/>
    <property type="molecule type" value="Genomic_DNA"/>
</dbReference>
<gene>
    <name evidence="2" type="ORF">AVDCRST_MAG49-314</name>
</gene>
<feature type="non-terminal residue" evidence="2">
    <location>
        <position position="1"/>
    </location>
</feature>
<organism evidence="2">
    <name type="scientific">uncultured Thermomicrobiales bacterium</name>
    <dbReference type="NCBI Taxonomy" id="1645740"/>
    <lineage>
        <taxon>Bacteria</taxon>
        <taxon>Pseudomonadati</taxon>
        <taxon>Thermomicrobiota</taxon>
        <taxon>Thermomicrobia</taxon>
        <taxon>Thermomicrobiales</taxon>
        <taxon>environmental samples</taxon>
    </lineage>
</organism>
<evidence type="ECO:0000256" key="1">
    <source>
        <dbReference type="SAM" id="MobiDB-lite"/>
    </source>
</evidence>
<feature type="region of interest" description="Disordered" evidence="1">
    <location>
        <begin position="1"/>
        <end position="56"/>
    </location>
</feature>
<name>A0A6J4TZS1_9BACT</name>
<protein>
    <submittedName>
        <fullName evidence="2">Uncharacterized protein</fullName>
    </submittedName>
</protein>